<feature type="compositionally biased region" description="Gly residues" evidence="1">
    <location>
        <begin position="70"/>
        <end position="83"/>
    </location>
</feature>
<accession>A0AAD6X3I4</accession>
<proteinExistence type="predicted"/>
<comment type="caution">
    <text evidence="2">The sequence shown here is derived from an EMBL/GenBank/DDBJ whole genome shotgun (WGS) entry which is preliminary data.</text>
</comment>
<evidence type="ECO:0000256" key="1">
    <source>
        <dbReference type="SAM" id="MobiDB-lite"/>
    </source>
</evidence>
<dbReference type="Proteomes" id="UP001218188">
    <property type="component" value="Unassembled WGS sequence"/>
</dbReference>
<feature type="region of interest" description="Disordered" evidence="1">
    <location>
        <begin position="281"/>
        <end position="336"/>
    </location>
</feature>
<reference evidence="2" key="1">
    <citation type="submission" date="2023-03" db="EMBL/GenBank/DDBJ databases">
        <title>Massive genome expansion in bonnet fungi (Mycena s.s.) driven by repeated elements and novel gene families across ecological guilds.</title>
        <authorList>
            <consortium name="Lawrence Berkeley National Laboratory"/>
            <person name="Harder C.B."/>
            <person name="Miyauchi S."/>
            <person name="Viragh M."/>
            <person name="Kuo A."/>
            <person name="Thoen E."/>
            <person name="Andreopoulos B."/>
            <person name="Lu D."/>
            <person name="Skrede I."/>
            <person name="Drula E."/>
            <person name="Henrissat B."/>
            <person name="Morin E."/>
            <person name="Kohler A."/>
            <person name="Barry K."/>
            <person name="LaButti K."/>
            <person name="Morin E."/>
            <person name="Salamov A."/>
            <person name="Lipzen A."/>
            <person name="Mereny Z."/>
            <person name="Hegedus B."/>
            <person name="Baldrian P."/>
            <person name="Stursova M."/>
            <person name="Weitz H."/>
            <person name="Taylor A."/>
            <person name="Grigoriev I.V."/>
            <person name="Nagy L.G."/>
            <person name="Martin F."/>
            <person name="Kauserud H."/>
        </authorList>
    </citation>
    <scope>NUCLEOTIDE SEQUENCE</scope>
    <source>
        <strain evidence="2">CBHHK200</strain>
    </source>
</reference>
<feature type="region of interest" description="Disordered" evidence="1">
    <location>
        <begin position="1"/>
        <end position="127"/>
    </location>
</feature>
<sequence>MSGPGTSAGHRGFLDEDNGARGAGGRGGGGAHADGDGGGAHGDGDGGGGAGSDSNDDGGGAGDASNNNGAGAGAGGDNGGGGSDNDNNNGNGAGASAGNGNGAGSGHDNDNGAGGDSNDGGDDEDPAKRAMEKHIDQLWGRTDRAKWTGELGRAHAALARGRDWGIEWARLGQDRIDWCNGDGGPEIRGNVGGRLPAERVYADGVLSRPHKADWSVLAQLNEKNGLLQVMALLLWWGDYVGDGEDVFQYVDWRNAVEDVTWVLRELETSGLITGEKAGVKRKRVRAKAAGGPPSQILRRSTRHDKADEGRQTRAKASTSGEKGKGKGPKKGQKRGV</sequence>
<evidence type="ECO:0000313" key="2">
    <source>
        <dbReference type="EMBL" id="KAJ7033531.1"/>
    </source>
</evidence>
<name>A0AAD6X3I4_9AGAR</name>
<organism evidence="2 3">
    <name type="scientific">Mycena alexandri</name>
    <dbReference type="NCBI Taxonomy" id="1745969"/>
    <lineage>
        <taxon>Eukaryota</taxon>
        <taxon>Fungi</taxon>
        <taxon>Dikarya</taxon>
        <taxon>Basidiomycota</taxon>
        <taxon>Agaricomycotina</taxon>
        <taxon>Agaricomycetes</taxon>
        <taxon>Agaricomycetidae</taxon>
        <taxon>Agaricales</taxon>
        <taxon>Marasmiineae</taxon>
        <taxon>Mycenaceae</taxon>
        <taxon>Mycena</taxon>
    </lineage>
</organism>
<protein>
    <submittedName>
        <fullName evidence="2">Uncharacterized protein</fullName>
    </submittedName>
</protein>
<feature type="compositionally biased region" description="Gly residues" evidence="1">
    <location>
        <begin position="91"/>
        <end position="105"/>
    </location>
</feature>
<gene>
    <name evidence="2" type="ORF">C8F04DRAFT_1183978</name>
</gene>
<evidence type="ECO:0000313" key="3">
    <source>
        <dbReference type="Proteomes" id="UP001218188"/>
    </source>
</evidence>
<dbReference type="EMBL" id="JARJCM010000064">
    <property type="protein sequence ID" value="KAJ7033531.1"/>
    <property type="molecule type" value="Genomic_DNA"/>
</dbReference>
<feature type="compositionally biased region" description="Gly residues" evidence="1">
    <location>
        <begin position="21"/>
        <end position="62"/>
    </location>
</feature>
<feature type="compositionally biased region" description="Basic residues" evidence="1">
    <location>
        <begin position="325"/>
        <end position="336"/>
    </location>
</feature>
<dbReference type="AlphaFoldDB" id="A0AAD6X3I4"/>
<keyword evidence="3" id="KW-1185">Reference proteome</keyword>